<dbReference type="InterPro" id="IPR011050">
    <property type="entry name" value="Pectin_lyase_fold/virulence"/>
</dbReference>
<dbReference type="Pfam" id="PF02415">
    <property type="entry name" value="Chlam_PMP"/>
    <property type="match status" value="1"/>
</dbReference>
<evidence type="ECO:0000313" key="11">
    <source>
        <dbReference type="Proteomes" id="UP000653797"/>
    </source>
</evidence>
<dbReference type="GO" id="GO:0009279">
    <property type="term" value="C:cell outer membrane"/>
    <property type="evidence" value="ECO:0007669"/>
    <property type="project" value="UniProtKB-SubCell"/>
</dbReference>
<dbReference type="SMART" id="SM00736">
    <property type="entry name" value="CADG"/>
    <property type="match status" value="2"/>
</dbReference>
<dbReference type="PROSITE" id="PS50835">
    <property type="entry name" value="IG_LIKE"/>
    <property type="match status" value="2"/>
</dbReference>
<dbReference type="GO" id="GO:0005509">
    <property type="term" value="F:calcium ion binding"/>
    <property type="evidence" value="ECO:0007669"/>
    <property type="project" value="InterPro"/>
</dbReference>
<dbReference type="InterPro" id="IPR003368">
    <property type="entry name" value="POMP_repeat"/>
</dbReference>
<dbReference type="InterPro" id="IPR006644">
    <property type="entry name" value="Cadg"/>
</dbReference>
<dbReference type="InterPro" id="IPR036179">
    <property type="entry name" value="Ig-like_dom_sf"/>
</dbReference>
<dbReference type="InterPro" id="IPR003599">
    <property type="entry name" value="Ig_sub"/>
</dbReference>
<comment type="caution">
    <text evidence="10">The sequence shown here is derived from an EMBL/GenBank/DDBJ whole genome shotgun (WGS) entry which is preliminary data.</text>
</comment>
<keyword evidence="11" id="KW-1185">Reference proteome</keyword>
<protein>
    <recommendedName>
        <fullName evidence="9">Ig-like domain-containing protein</fullName>
    </recommendedName>
</protein>
<evidence type="ECO:0000256" key="4">
    <source>
        <dbReference type="ARBA" id="ARBA00022525"/>
    </source>
</evidence>
<dbReference type="SUPFAM" id="SSF49313">
    <property type="entry name" value="Cadherin-like"/>
    <property type="match status" value="2"/>
</dbReference>
<feature type="region of interest" description="Disordered" evidence="8">
    <location>
        <begin position="239"/>
        <end position="271"/>
    </location>
</feature>
<comment type="subcellular location">
    <subcellularLocation>
        <location evidence="1">Cell envelope</location>
    </subcellularLocation>
    <subcellularLocation>
        <location evidence="2">Cell outer membrane</location>
    </subcellularLocation>
    <subcellularLocation>
        <location evidence="3">Secreted</location>
    </subcellularLocation>
</comment>
<sequence>MINYSLIESGETDFTGTGNQTISQSPFVSPTDYRLPAGSVAIDAGNNEAYTAVGGPTTDLAGNPRVANNRIDIGAYEYQGPFCQPIAITQQPASSSSVTAGASVSVPVSVSGTVNGYQWYKDNLSSPVMGQTSATLTLTNVQLGDAGSYSVVVTGACNSVTSTAFSLSVSAPAQPIRYVRQGGSGTGDGTSWANASGDLQSQINIAGAQQVWVAGGTFQPASGGSFSMKEGVAIYGGFSSTSPESSTASRPSVNPVTGPGGASQPSTTTLLGNGNSVIQNAQALTSGAVLDGFVIQGGNGTRGGGMFNYNSSSPRLTNLVLSHNSAVSGGGIHNEFESKPSLTNCVFSSNSATSGGGMFNLSGSQAELVNCVISSNSAERGAGIYNAFQAGCRLVNCKLVGNVATQDGGGIYTITNGSLVTLSSCTLSGNSAVNGGGVYNDSGVPTLINCLIQDNKATGKGGGVYFNQMANYGSLTNCLLQGNSAQQGGALFNNIASPTLTNCTISDNTASQGGALYNTYFSPTLASSIVWHNHSGTGVETTFVNTNGSTVLTRYCLIESGVTSYSSGAGTIMAVSSPFASDTDYRLAIASQAIDAGDPASTTATSGATDLAGNPRLANGRIDMGAYEYQGPFCQPLAITQQPASGSSVCASSTVTAMVSVSGTVSSYQWYRDGQAVTGQTSATLILANLQPNQAGSYAVIVTGSCNSLTSTVFSLTVNPLPTASLTASPSMVLSCAQTSLTLTASGGTSYTFTNGSGTLGTPGATDILVVDSPGTYSVSVANASGCVSTTSTSVISNTATVAVSIPATTTATVTRAFSQSFTESGGSGPYRYSLASGSLPTGVSLAASGVLSGTPTQNGSFPITVRATDANGCSGTSATYTLSVLGGPLIVTAPDYDCASGAITFRTQGGDESPIEYFAIGITPWTSNPNQQIEAELRADPKKIQLLARQNGLTVSYLFDLPAYCAGLPTPPQSSTNPAPVVSQGISAQVAVERAPYRFTIPAGTFTDPQGEPLTYYALALPAGLSLQGNVISGTPTTQGRVVVTLIAVDPSGQTANTSFWFTVGPPVADLTPLLYARPTSLYGTSALSMVVDVVELNGVATADPITLKITRDAKLSLSLSTSATSVGDRSVQNSFWQLNLSDPNYYVLTTDQVIVGGDKLSVGLTGTLSPGATAGVVSMSSVLVNIAGEVRQSNNTDADKIEYFQQ</sequence>
<evidence type="ECO:0000256" key="6">
    <source>
        <dbReference type="ARBA" id="ARBA00023136"/>
    </source>
</evidence>
<gene>
    <name evidence="10" type="ORF">IC230_13515</name>
</gene>
<dbReference type="Gene3D" id="2.60.40.10">
    <property type="entry name" value="Immunoglobulins"/>
    <property type="match status" value="4"/>
</dbReference>
<feature type="domain" description="Ig-like" evidence="9">
    <location>
        <begin position="632"/>
        <end position="717"/>
    </location>
</feature>
<dbReference type="Proteomes" id="UP000653797">
    <property type="component" value="Unassembled WGS sequence"/>
</dbReference>
<evidence type="ECO:0000256" key="5">
    <source>
        <dbReference type="ARBA" id="ARBA00022729"/>
    </source>
</evidence>
<dbReference type="Pfam" id="PF13927">
    <property type="entry name" value="Ig_3"/>
    <property type="match status" value="1"/>
</dbReference>
<keyword evidence="7" id="KW-0998">Cell outer membrane</keyword>
<dbReference type="EMBL" id="JACXAA010000004">
    <property type="protein sequence ID" value="MBD2753919.1"/>
    <property type="molecule type" value="Genomic_DNA"/>
</dbReference>
<proteinExistence type="predicted"/>
<name>A0A927B1N8_9BACT</name>
<dbReference type="Pfam" id="PF05345">
    <property type="entry name" value="He_PIG"/>
    <property type="match status" value="2"/>
</dbReference>
<dbReference type="GO" id="GO:0005576">
    <property type="term" value="C:extracellular region"/>
    <property type="evidence" value="ECO:0007669"/>
    <property type="project" value="UniProtKB-SubCell"/>
</dbReference>
<keyword evidence="5" id="KW-0732">Signal</keyword>
<dbReference type="RefSeq" id="WP_191039559.1">
    <property type="nucleotide sequence ID" value="NZ_JACXAA010000004.1"/>
</dbReference>
<dbReference type="PANTHER" id="PTHR11319:SF35">
    <property type="entry name" value="OUTER MEMBRANE PROTEIN PMPC-RELATED"/>
    <property type="match status" value="1"/>
</dbReference>
<keyword evidence="6" id="KW-0472">Membrane</keyword>
<dbReference type="AlphaFoldDB" id="A0A927B1N8"/>
<reference evidence="10" key="1">
    <citation type="submission" date="2020-09" db="EMBL/GenBank/DDBJ databases">
        <authorList>
            <person name="Kim M.K."/>
        </authorList>
    </citation>
    <scope>NUCLEOTIDE SEQUENCE</scope>
    <source>
        <strain evidence="10">BT704</strain>
    </source>
</reference>
<evidence type="ECO:0000256" key="7">
    <source>
        <dbReference type="ARBA" id="ARBA00023237"/>
    </source>
</evidence>
<evidence type="ECO:0000259" key="9">
    <source>
        <dbReference type="PROSITE" id="PS50835"/>
    </source>
</evidence>
<feature type="compositionally biased region" description="Low complexity" evidence="8">
    <location>
        <begin position="239"/>
        <end position="252"/>
    </location>
</feature>
<dbReference type="CDD" id="cd00096">
    <property type="entry name" value="Ig"/>
    <property type="match status" value="1"/>
</dbReference>
<dbReference type="PANTHER" id="PTHR11319">
    <property type="entry name" value="G PROTEIN-COUPLED RECEPTOR-RELATED"/>
    <property type="match status" value="1"/>
</dbReference>
<dbReference type="InterPro" id="IPR015919">
    <property type="entry name" value="Cadherin-like_sf"/>
</dbReference>
<organism evidence="10 11">
    <name type="scientific">Spirosoma validum</name>
    <dbReference type="NCBI Taxonomy" id="2771355"/>
    <lineage>
        <taxon>Bacteria</taxon>
        <taxon>Pseudomonadati</taxon>
        <taxon>Bacteroidota</taxon>
        <taxon>Cytophagia</taxon>
        <taxon>Cytophagales</taxon>
        <taxon>Cytophagaceae</taxon>
        <taxon>Spirosoma</taxon>
    </lineage>
</organism>
<dbReference type="NCBIfam" id="NF041518">
    <property type="entry name" value="choice_anch_Q"/>
    <property type="match status" value="2"/>
</dbReference>
<keyword evidence="4" id="KW-0964">Secreted</keyword>
<dbReference type="InterPro" id="IPR059226">
    <property type="entry name" value="Choice_anch_Q_dom"/>
</dbReference>
<dbReference type="SUPFAM" id="SSF51126">
    <property type="entry name" value="Pectin lyase-like"/>
    <property type="match status" value="3"/>
</dbReference>
<evidence type="ECO:0000256" key="1">
    <source>
        <dbReference type="ARBA" id="ARBA00004196"/>
    </source>
</evidence>
<dbReference type="SUPFAM" id="SSF48726">
    <property type="entry name" value="Immunoglobulin"/>
    <property type="match status" value="2"/>
</dbReference>
<dbReference type="InterPro" id="IPR007110">
    <property type="entry name" value="Ig-like_dom"/>
</dbReference>
<accession>A0A927B1N8</accession>
<evidence type="ECO:0000256" key="2">
    <source>
        <dbReference type="ARBA" id="ARBA00004442"/>
    </source>
</evidence>
<dbReference type="SMART" id="SM00409">
    <property type="entry name" value="IG"/>
    <property type="match status" value="2"/>
</dbReference>
<feature type="domain" description="Ig-like" evidence="9">
    <location>
        <begin position="85"/>
        <end position="168"/>
    </location>
</feature>
<dbReference type="InterPro" id="IPR013783">
    <property type="entry name" value="Ig-like_fold"/>
</dbReference>
<evidence type="ECO:0000313" key="10">
    <source>
        <dbReference type="EMBL" id="MBD2753919.1"/>
    </source>
</evidence>
<evidence type="ECO:0000256" key="8">
    <source>
        <dbReference type="SAM" id="MobiDB-lite"/>
    </source>
</evidence>
<evidence type="ECO:0000256" key="3">
    <source>
        <dbReference type="ARBA" id="ARBA00004613"/>
    </source>
</evidence>